<dbReference type="RefSeq" id="WP_092673037.1">
    <property type="nucleotide sequence ID" value="NZ_FOGC01000002.1"/>
</dbReference>
<name>A0A1H9F8Q8_9GAMM</name>
<dbReference type="EMBL" id="FOGC01000002">
    <property type="protein sequence ID" value="SEQ34330.1"/>
    <property type="molecule type" value="Genomic_DNA"/>
</dbReference>
<dbReference type="InterPro" id="IPR052729">
    <property type="entry name" value="Acyl/Acetyltrans_Enzymes"/>
</dbReference>
<dbReference type="CDD" id="cd04301">
    <property type="entry name" value="NAT_SF"/>
    <property type="match status" value="1"/>
</dbReference>
<dbReference type="PANTHER" id="PTHR47237:SF2">
    <property type="entry name" value="BLL4206 PROTEIN"/>
    <property type="match status" value="1"/>
</dbReference>
<dbReference type="OrthoDB" id="510731at2"/>
<dbReference type="PANTHER" id="PTHR47237">
    <property type="entry name" value="SLL0310 PROTEIN"/>
    <property type="match status" value="1"/>
</dbReference>
<evidence type="ECO:0000313" key="2">
    <source>
        <dbReference type="EMBL" id="SEQ34330.1"/>
    </source>
</evidence>
<dbReference type="Pfam" id="PF13508">
    <property type="entry name" value="Acetyltransf_7"/>
    <property type="match status" value="1"/>
</dbReference>
<dbReference type="SUPFAM" id="SSF55729">
    <property type="entry name" value="Acyl-CoA N-acyltransferases (Nat)"/>
    <property type="match status" value="1"/>
</dbReference>
<gene>
    <name evidence="2" type="ORF">SAMN05216522_102212</name>
</gene>
<protein>
    <submittedName>
        <fullName evidence="2">N-acetylglutamate synthase, GNAT family</fullName>
    </submittedName>
</protein>
<feature type="domain" description="N-acetyltransferase" evidence="1">
    <location>
        <begin position="1"/>
        <end position="135"/>
    </location>
</feature>
<dbReference type="AlphaFoldDB" id="A0A1H9F8Q8"/>
<sequence length="280" mass="31253">MLIRRLTYNDAANGFRLTQQCGWPHRLVDWQLLLTLGEGYAMEHDDQVIGTVMAWRWGEHFASVGVVVVDNVWQGKGIGKQLMQTLMADFPNPQLRLHATPQGAMLYEKLGFTVRGTLSQFQTPQLALISPPTFPKGYQVRLATLEDRPGLEQLAYCATGMNRPQLYDYLLKEQRLFVLTDQQGGIVGSVGCHRFGRGLSLGPCYVKESGILTGLLQAALSQLPGEFVRLDIDEQWVNEAWLTQWGLQRVDVPQIMIRAGKIPAFTPTAIEVTVMTPALG</sequence>
<evidence type="ECO:0000259" key="1">
    <source>
        <dbReference type="PROSITE" id="PS51186"/>
    </source>
</evidence>
<dbReference type="Pfam" id="PF18014">
    <property type="entry name" value="Acetyltransf_18"/>
    <property type="match status" value="1"/>
</dbReference>
<dbReference type="Proteomes" id="UP000242515">
    <property type="component" value="Unassembled WGS sequence"/>
</dbReference>
<accession>A0A1H9F8Q8</accession>
<dbReference type="InterPro" id="IPR041496">
    <property type="entry name" value="YitH/HolE_GNAT"/>
</dbReference>
<dbReference type="InterPro" id="IPR000182">
    <property type="entry name" value="GNAT_dom"/>
</dbReference>
<dbReference type="InterPro" id="IPR016181">
    <property type="entry name" value="Acyl_CoA_acyltransferase"/>
</dbReference>
<proteinExistence type="predicted"/>
<dbReference type="PROSITE" id="PS51186">
    <property type="entry name" value="GNAT"/>
    <property type="match status" value="1"/>
</dbReference>
<evidence type="ECO:0000313" key="3">
    <source>
        <dbReference type="Proteomes" id="UP000242515"/>
    </source>
</evidence>
<dbReference type="GO" id="GO:0016747">
    <property type="term" value="F:acyltransferase activity, transferring groups other than amino-acyl groups"/>
    <property type="evidence" value="ECO:0007669"/>
    <property type="project" value="InterPro"/>
</dbReference>
<keyword evidence="3" id="KW-1185">Reference proteome</keyword>
<dbReference type="Gene3D" id="3.40.630.30">
    <property type="match status" value="1"/>
</dbReference>
<dbReference type="STRING" id="988801.SAMN05216522_102212"/>
<organism evidence="2 3">
    <name type="scientific">Rosenbergiella nectarea</name>
    <dbReference type="NCBI Taxonomy" id="988801"/>
    <lineage>
        <taxon>Bacteria</taxon>
        <taxon>Pseudomonadati</taxon>
        <taxon>Pseudomonadota</taxon>
        <taxon>Gammaproteobacteria</taxon>
        <taxon>Enterobacterales</taxon>
        <taxon>Erwiniaceae</taxon>
        <taxon>Rosenbergiella</taxon>
    </lineage>
</organism>
<reference evidence="3" key="1">
    <citation type="submission" date="2016-10" db="EMBL/GenBank/DDBJ databases">
        <authorList>
            <person name="Varghese N."/>
            <person name="Submissions S."/>
        </authorList>
    </citation>
    <scope>NUCLEOTIDE SEQUENCE [LARGE SCALE GENOMIC DNA]</scope>
    <source>
        <strain evidence="3">8N4</strain>
    </source>
</reference>